<feature type="transmembrane region" description="Helical" evidence="5">
    <location>
        <begin position="59"/>
        <end position="77"/>
    </location>
</feature>
<feature type="transmembrane region" description="Helical" evidence="5">
    <location>
        <begin position="108"/>
        <end position="126"/>
    </location>
</feature>
<organism evidence="6 7">
    <name type="scientific">Blastococcus xanthinilyticus</name>
    <dbReference type="NCBI Taxonomy" id="1564164"/>
    <lineage>
        <taxon>Bacteria</taxon>
        <taxon>Bacillati</taxon>
        <taxon>Actinomycetota</taxon>
        <taxon>Actinomycetes</taxon>
        <taxon>Geodermatophilales</taxon>
        <taxon>Geodermatophilaceae</taxon>
        <taxon>Blastococcus</taxon>
    </lineage>
</organism>
<protein>
    <submittedName>
        <fullName evidence="6">DoxX-like protein</fullName>
    </submittedName>
</protein>
<evidence type="ECO:0000256" key="5">
    <source>
        <dbReference type="SAM" id="Phobius"/>
    </source>
</evidence>
<dbReference type="InterPro" id="IPR032808">
    <property type="entry name" value="DoxX"/>
</dbReference>
<keyword evidence="2 5" id="KW-0812">Transmembrane</keyword>
<keyword evidence="3 5" id="KW-1133">Transmembrane helix</keyword>
<evidence type="ECO:0000256" key="2">
    <source>
        <dbReference type="ARBA" id="ARBA00022692"/>
    </source>
</evidence>
<feature type="transmembrane region" description="Helical" evidence="5">
    <location>
        <begin position="20"/>
        <end position="39"/>
    </location>
</feature>
<gene>
    <name evidence="6" type="ORF">BD833_105213</name>
</gene>
<evidence type="ECO:0000313" key="7">
    <source>
        <dbReference type="Proteomes" id="UP000322499"/>
    </source>
</evidence>
<evidence type="ECO:0000256" key="4">
    <source>
        <dbReference type="ARBA" id="ARBA00023136"/>
    </source>
</evidence>
<evidence type="ECO:0000256" key="3">
    <source>
        <dbReference type="ARBA" id="ARBA00022989"/>
    </source>
</evidence>
<proteinExistence type="predicted"/>
<comment type="caution">
    <text evidence="6">The sequence shown here is derived from an EMBL/GenBank/DDBJ whole genome shotgun (WGS) entry which is preliminary data.</text>
</comment>
<keyword evidence="7" id="KW-1185">Reference proteome</keyword>
<dbReference type="EMBL" id="VNHW01000005">
    <property type="protein sequence ID" value="TYP88037.1"/>
    <property type="molecule type" value="Genomic_DNA"/>
</dbReference>
<sequence length="138" mass="13688">MSTTVTPAGRRAAAGRAGTVGTWALRLALAAVFAGAGAAKVSGDAAMVEMFADIGAGQWLRYLVGSLELAAAVGLLVPRLAGAAAVGLVGLMAGATFTNLVVLEASPALTIALLAGAAAVAWMRRGDLRASRGGRRTI</sequence>
<accession>A0A5S5CW88</accession>
<evidence type="ECO:0000313" key="6">
    <source>
        <dbReference type="EMBL" id="TYP88037.1"/>
    </source>
</evidence>
<dbReference type="RefSeq" id="WP_208092534.1">
    <property type="nucleotide sequence ID" value="NZ_VNHW01000005.1"/>
</dbReference>
<comment type="subcellular location">
    <subcellularLocation>
        <location evidence="1">Membrane</location>
        <topology evidence="1">Multi-pass membrane protein</topology>
    </subcellularLocation>
</comment>
<keyword evidence="4 5" id="KW-0472">Membrane</keyword>
<dbReference type="AlphaFoldDB" id="A0A5S5CW88"/>
<dbReference type="Pfam" id="PF13564">
    <property type="entry name" value="DoxX_2"/>
    <property type="match status" value="1"/>
</dbReference>
<dbReference type="Proteomes" id="UP000322499">
    <property type="component" value="Unassembled WGS sequence"/>
</dbReference>
<evidence type="ECO:0000256" key="1">
    <source>
        <dbReference type="ARBA" id="ARBA00004141"/>
    </source>
</evidence>
<name>A0A5S5CW88_9ACTN</name>
<dbReference type="GO" id="GO:0016020">
    <property type="term" value="C:membrane"/>
    <property type="evidence" value="ECO:0007669"/>
    <property type="project" value="UniProtKB-SubCell"/>
</dbReference>
<reference evidence="6 7" key="1">
    <citation type="submission" date="2019-07" db="EMBL/GenBank/DDBJ databases">
        <title>Genomic Encyclopedia of Archaeal and Bacterial Type Strains, Phase II (KMG-II): from individual species to whole genera.</title>
        <authorList>
            <person name="Goeker M."/>
        </authorList>
    </citation>
    <scope>NUCLEOTIDE SEQUENCE [LARGE SCALE GENOMIC DNA]</scope>
    <source>
        <strain evidence="6 7">DSM 46842</strain>
    </source>
</reference>